<comment type="caution">
    <text evidence="1">The sequence shown here is derived from an EMBL/GenBank/DDBJ whole genome shotgun (WGS) entry which is preliminary data.</text>
</comment>
<name>A0ABU6T5X9_9FABA</name>
<dbReference type="PANTHER" id="PTHR13318">
    <property type="entry name" value="PARTNER OF PAIRED, ISOFORM B-RELATED"/>
    <property type="match status" value="1"/>
</dbReference>
<dbReference type="Gene3D" id="3.80.10.10">
    <property type="entry name" value="Ribonuclease Inhibitor"/>
    <property type="match status" value="1"/>
</dbReference>
<dbReference type="SUPFAM" id="SSF52047">
    <property type="entry name" value="RNI-like"/>
    <property type="match status" value="2"/>
</dbReference>
<protein>
    <submittedName>
        <fullName evidence="1">Uncharacterized protein</fullName>
    </submittedName>
</protein>
<keyword evidence="2" id="KW-1185">Reference proteome</keyword>
<reference evidence="1 2" key="1">
    <citation type="journal article" date="2023" name="Plants (Basel)">
        <title>Bridging the Gap: Combining Genomics and Transcriptomics Approaches to Understand Stylosanthes scabra, an Orphan Legume from the Brazilian Caatinga.</title>
        <authorList>
            <person name="Ferreira-Neto J.R.C."/>
            <person name="da Silva M.D."/>
            <person name="Binneck E."/>
            <person name="de Melo N.F."/>
            <person name="da Silva R.H."/>
            <person name="de Melo A.L.T.M."/>
            <person name="Pandolfi V."/>
            <person name="Bustamante F.O."/>
            <person name="Brasileiro-Vidal A.C."/>
            <person name="Benko-Iseppon A.M."/>
        </authorList>
    </citation>
    <scope>NUCLEOTIDE SEQUENCE [LARGE SCALE GENOMIC DNA]</scope>
    <source>
        <tissue evidence="1">Leaves</tissue>
    </source>
</reference>
<dbReference type="EMBL" id="JASCZI010090653">
    <property type="protein sequence ID" value="MED6144137.1"/>
    <property type="molecule type" value="Genomic_DNA"/>
</dbReference>
<dbReference type="InterPro" id="IPR032675">
    <property type="entry name" value="LRR_dom_sf"/>
</dbReference>
<gene>
    <name evidence="1" type="ORF">PIB30_012790</name>
</gene>
<accession>A0ABU6T5X9</accession>
<dbReference type="InterPro" id="IPR006553">
    <property type="entry name" value="Leu-rich_rpt_Cys-con_subtyp"/>
</dbReference>
<dbReference type="SMART" id="SM00367">
    <property type="entry name" value="LRR_CC"/>
    <property type="match status" value="3"/>
</dbReference>
<evidence type="ECO:0000313" key="2">
    <source>
        <dbReference type="Proteomes" id="UP001341840"/>
    </source>
</evidence>
<evidence type="ECO:0000313" key="1">
    <source>
        <dbReference type="EMBL" id="MED6144137.1"/>
    </source>
</evidence>
<proteinExistence type="predicted"/>
<organism evidence="1 2">
    <name type="scientific">Stylosanthes scabra</name>
    <dbReference type="NCBI Taxonomy" id="79078"/>
    <lineage>
        <taxon>Eukaryota</taxon>
        <taxon>Viridiplantae</taxon>
        <taxon>Streptophyta</taxon>
        <taxon>Embryophyta</taxon>
        <taxon>Tracheophyta</taxon>
        <taxon>Spermatophyta</taxon>
        <taxon>Magnoliopsida</taxon>
        <taxon>eudicotyledons</taxon>
        <taxon>Gunneridae</taxon>
        <taxon>Pentapetalae</taxon>
        <taxon>rosids</taxon>
        <taxon>fabids</taxon>
        <taxon>Fabales</taxon>
        <taxon>Fabaceae</taxon>
        <taxon>Papilionoideae</taxon>
        <taxon>50 kb inversion clade</taxon>
        <taxon>dalbergioids sensu lato</taxon>
        <taxon>Dalbergieae</taxon>
        <taxon>Pterocarpus clade</taxon>
        <taxon>Stylosanthes</taxon>
    </lineage>
</organism>
<dbReference type="PANTHER" id="PTHR13318:SF106">
    <property type="entry name" value="F-BOX_LRR-REPEAT PROTEIN 2"/>
    <property type="match status" value="1"/>
</dbReference>
<sequence>MSSSSPSLSLQGLTKELAKELWETVLSYLSHHDYEAISLASRQLLSIINNLFTSLTISDKTLPFLPALLLRFPNLTSIKLYPCIGGNLNNLLTLIASYHLPILHSLDLSHQQHGFSRFQGKFPPLKSLNCYYMGELLHEDLLLIPIAFPNLKELDLSCVHSPSDSLEELVLVSVPGANLGIGPAAIADAIRETPRLRSFSISIHETHGRIMITELIHALLSLKCFTCLDLAISSRSDEILHSIANAGLPLKSLAVHSLFPNLVSWLLCATVIKMASTKLGSKNVEKESLVDLPVNYHVKVLMLSRNEYLKDETVKMIVSVCPNLENLDLSDCQNISEGVVVEVFKRCHRICDLNLANCRLTQFQFEFGFEVPTLCILNLSSLMISDEALSAITKSACKVKHLNLGCCNEITIKGVRQAVINCKQLRVISFKSCEKVAADVVDWMVHERPTLRKIVAPPQFHLSESISYGCLLVSDL</sequence>
<dbReference type="Proteomes" id="UP001341840">
    <property type="component" value="Unassembled WGS sequence"/>
</dbReference>